<organism evidence="5 6">
    <name type="scientific">Liquorilactobacillus mali KCTC 3596 = DSM 20444</name>
    <dbReference type="NCBI Taxonomy" id="1046596"/>
    <lineage>
        <taxon>Bacteria</taxon>
        <taxon>Bacillati</taxon>
        <taxon>Bacillota</taxon>
        <taxon>Bacilli</taxon>
        <taxon>Lactobacillales</taxon>
        <taxon>Lactobacillaceae</taxon>
        <taxon>Liquorilactobacillus</taxon>
    </lineage>
</organism>
<dbReference type="Proteomes" id="UP000050898">
    <property type="component" value="Unassembled WGS sequence"/>
</dbReference>
<reference evidence="5 6" key="1">
    <citation type="journal article" date="2015" name="Genome Announc.">
        <title>Expanding the biotechnology potential of lactobacilli through comparative genomics of 213 strains and associated genera.</title>
        <authorList>
            <person name="Sun Z."/>
            <person name="Harris H.M."/>
            <person name="McCann A."/>
            <person name="Guo C."/>
            <person name="Argimon S."/>
            <person name="Zhang W."/>
            <person name="Yang X."/>
            <person name="Jeffery I.B."/>
            <person name="Cooney J.C."/>
            <person name="Kagawa T.F."/>
            <person name="Liu W."/>
            <person name="Song Y."/>
            <person name="Salvetti E."/>
            <person name="Wrobel A."/>
            <person name="Rasinkangas P."/>
            <person name="Parkhill J."/>
            <person name="Rea M.C."/>
            <person name="O'Sullivan O."/>
            <person name="Ritari J."/>
            <person name="Douillard F.P."/>
            <person name="Paul Ross R."/>
            <person name="Yang R."/>
            <person name="Briner A.E."/>
            <person name="Felis G.E."/>
            <person name="de Vos W.M."/>
            <person name="Barrangou R."/>
            <person name="Klaenhammer T.R."/>
            <person name="Caufield P.W."/>
            <person name="Cui Y."/>
            <person name="Zhang H."/>
            <person name="O'Toole P.W."/>
        </authorList>
    </citation>
    <scope>NUCLEOTIDE SEQUENCE [LARGE SCALE GENOMIC DNA]</scope>
    <source>
        <strain evidence="5 6">DSM 20444</strain>
    </source>
</reference>
<feature type="domain" description="GFO/IDH/MocA-like oxidoreductase" evidence="4">
    <location>
        <begin position="135"/>
        <end position="255"/>
    </location>
</feature>
<feature type="domain" description="Gfo/Idh/MocA-like oxidoreductase N-terminal" evidence="3">
    <location>
        <begin position="6"/>
        <end position="127"/>
    </location>
</feature>
<evidence type="ECO:0000259" key="4">
    <source>
        <dbReference type="Pfam" id="PF22725"/>
    </source>
</evidence>
<keyword evidence="6" id="KW-1185">Reference proteome</keyword>
<dbReference type="Pfam" id="PF22725">
    <property type="entry name" value="GFO_IDH_MocA_C3"/>
    <property type="match status" value="1"/>
</dbReference>
<evidence type="ECO:0000256" key="1">
    <source>
        <dbReference type="ARBA" id="ARBA00010928"/>
    </source>
</evidence>
<sequence>MTEKKLKIAVVGLGTNGSMHFKQLQHMDSVEIIAVADPLIESRKETLNLSGIPLLTKDYHDILVNDEVAAIFFFTPSSQHLQNIADAAKAHKNIFCEKPLSKDGSIAECKATLEKVKEAGIKLQIGFNRRFDPQFKQIHERVKNGEIGTPQIVKVVARDPFVIPYDFIKNSGGLIQDFTAHDFDMLRYQAGSDIDEVFIESSILIDPKLAEFDDVDTLTASVKFKNGALGLIDESRKAVYGYDQRVEVFGPKGMLKAENVSKSTVEYYNEQNVALKKPLDYYLNRFEEAYLEEKSLFIKSVLEDLPVICTGEDALKAMCCSNAALESQKIGRPVKIQY</sequence>
<proteinExistence type="inferred from homology"/>
<accession>A0A0R2EFM8</accession>
<dbReference type="InterPro" id="IPR036291">
    <property type="entry name" value="NAD(P)-bd_dom_sf"/>
</dbReference>
<dbReference type="InterPro" id="IPR055170">
    <property type="entry name" value="GFO_IDH_MocA-like_dom"/>
</dbReference>
<dbReference type="GeneID" id="98317293"/>
<dbReference type="Gene3D" id="3.40.50.720">
    <property type="entry name" value="NAD(P)-binding Rossmann-like Domain"/>
    <property type="match status" value="1"/>
</dbReference>
<dbReference type="SUPFAM" id="SSF55347">
    <property type="entry name" value="Glyceraldehyde-3-phosphate dehydrogenase-like, C-terminal domain"/>
    <property type="match status" value="1"/>
</dbReference>
<evidence type="ECO:0000313" key="5">
    <source>
        <dbReference type="EMBL" id="KRN11069.1"/>
    </source>
</evidence>
<gene>
    <name evidence="5" type="ORF">FD00_GL001558</name>
</gene>
<dbReference type="RefSeq" id="WP_010078100.1">
    <property type="nucleotide sequence ID" value="NZ_AYYH01000004.1"/>
</dbReference>
<evidence type="ECO:0000313" key="6">
    <source>
        <dbReference type="Proteomes" id="UP000050898"/>
    </source>
</evidence>
<comment type="similarity">
    <text evidence="1">Belongs to the Gfo/Idh/MocA family.</text>
</comment>
<dbReference type="Pfam" id="PF01408">
    <property type="entry name" value="GFO_IDH_MocA"/>
    <property type="match status" value="1"/>
</dbReference>
<dbReference type="SUPFAM" id="SSF51735">
    <property type="entry name" value="NAD(P)-binding Rossmann-fold domains"/>
    <property type="match status" value="1"/>
</dbReference>
<name>A0A0R2EFM8_9LACO</name>
<dbReference type="InterPro" id="IPR000683">
    <property type="entry name" value="Gfo/Idh/MocA-like_OxRdtase_N"/>
</dbReference>
<dbReference type="PANTHER" id="PTHR42840:SF3">
    <property type="entry name" value="BINDING ROSSMANN FOLD OXIDOREDUCTASE, PUTATIVE (AFU_ORTHOLOGUE AFUA_2G10240)-RELATED"/>
    <property type="match status" value="1"/>
</dbReference>
<dbReference type="Gene3D" id="3.30.360.10">
    <property type="entry name" value="Dihydrodipicolinate Reductase, domain 2"/>
    <property type="match status" value="1"/>
</dbReference>
<dbReference type="GO" id="GO:0016491">
    <property type="term" value="F:oxidoreductase activity"/>
    <property type="evidence" value="ECO:0007669"/>
    <property type="project" value="UniProtKB-KW"/>
</dbReference>
<dbReference type="PATRIC" id="fig|1046596.6.peg.1642"/>
<evidence type="ECO:0000256" key="2">
    <source>
        <dbReference type="ARBA" id="ARBA00023002"/>
    </source>
</evidence>
<protein>
    <submittedName>
        <fullName evidence="5">Myo-inositol 2-dehydrogenase</fullName>
    </submittedName>
</protein>
<keyword evidence="2" id="KW-0560">Oxidoreductase</keyword>
<dbReference type="EMBL" id="AYYH01000004">
    <property type="protein sequence ID" value="KRN11069.1"/>
    <property type="molecule type" value="Genomic_DNA"/>
</dbReference>
<evidence type="ECO:0000259" key="3">
    <source>
        <dbReference type="Pfam" id="PF01408"/>
    </source>
</evidence>
<dbReference type="AlphaFoldDB" id="A0A0R2EFM8"/>
<dbReference type="GO" id="GO:0000166">
    <property type="term" value="F:nucleotide binding"/>
    <property type="evidence" value="ECO:0007669"/>
    <property type="project" value="InterPro"/>
</dbReference>
<comment type="caution">
    <text evidence="5">The sequence shown here is derived from an EMBL/GenBank/DDBJ whole genome shotgun (WGS) entry which is preliminary data.</text>
</comment>
<dbReference type="OrthoDB" id="9815825at2"/>
<dbReference type="PANTHER" id="PTHR42840">
    <property type="entry name" value="NAD(P)-BINDING ROSSMANN-FOLD SUPERFAMILY PROTEIN-RELATED"/>
    <property type="match status" value="1"/>
</dbReference>